<organism evidence="2 3">
    <name type="scientific">Musa acuminata subsp. malaccensis</name>
    <name type="common">Wild banana</name>
    <name type="synonym">Musa malaccensis</name>
    <dbReference type="NCBI Taxonomy" id="214687"/>
    <lineage>
        <taxon>Eukaryota</taxon>
        <taxon>Viridiplantae</taxon>
        <taxon>Streptophyta</taxon>
        <taxon>Embryophyta</taxon>
        <taxon>Tracheophyta</taxon>
        <taxon>Spermatophyta</taxon>
        <taxon>Magnoliopsida</taxon>
        <taxon>Liliopsida</taxon>
        <taxon>Zingiberales</taxon>
        <taxon>Musaceae</taxon>
        <taxon>Musa</taxon>
    </lineage>
</organism>
<name>A0A804K7X8_MUSAM</name>
<feature type="region of interest" description="Disordered" evidence="1">
    <location>
        <begin position="48"/>
        <end position="74"/>
    </location>
</feature>
<dbReference type="EnsemblPlants" id="Ma08_t18070.1">
    <property type="protein sequence ID" value="Ma08_p18070.1"/>
    <property type="gene ID" value="Ma08_g18070"/>
</dbReference>
<dbReference type="Gramene" id="Ma08_t18070.1">
    <property type="protein sequence ID" value="Ma08_p18070.1"/>
    <property type="gene ID" value="Ma08_g18070"/>
</dbReference>
<reference evidence="2" key="1">
    <citation type="submission" date="2021-05" db="UniProtKB">
        <authorList>
            <consortium name="EnsemblPlants"/>
        </authorList>
    </citation>
    <scope>IDENTIFICATION</scope>
    <source>
        <strain evidence="2">subsp. malaccensis</strain>
    </source>
</reference>
<dbReference type="AlphaFoldDB" id="A0A804K7X8"/>
<accession>A0A804K7X8</accession>
<keyword evidence="3" id="KW-1185">Reference proteome</keyword>
<evidence type="ECO:0000313" key="3">
    <source>
        <dbReference type="Proteomes" id="UP000012960"/>
    </source>
</evidence>
<dbReference type="Proteomes" id="UP000012960">
    <property type="component" value="Unplaced"/>
</dbReference>
<dbReference type="InParanoid" id="A0A804K7X8"/>
<proteinExistence type="predicted"/>
<sequence>MCHSKILKGIKNYFYAKPQSIYIQTQITIYICKTPILYIDLTKHESLTRSSPYSRDRGRGVLPSSPFHSRGGFK</sequence>
<evidence type="ECO:0000313" key="2">
    <source>
        <dbReference type="EnsemblPlants" id="Ma08_p18070.1"/>
    </source>
</evidence>
<protein>
    <submittedName>
        <fullName evidence="2">Uncharacterized protein</fullName>
    </submittedName>
</protein>
<evidence type="ECO:0000256" key="1">
    <source>
        <dbReference type="SAM" id="MobiDB-lite"/>
    </source>
</evidence>